<feature type="region of interest" description="Disordered" evidence="1">
    <location>
        <begin position="729"/>
        <end position="767"/>
    </location>
</feature>
<dbReference type="InterPro" id="IPR038440">
    <property type="entry name" value="FimV_C_sf"/>
</dbReference>
<dbReference type="RefSeq" id="WP_274687512.1">
    <property type="nucleotide sequence ID" value="NZ_JAPMOU010000003.1"/>
</dbReference>
<comment type="caution">
    <text evidence="4">The sequence shown here is derived from an EMBL/GenBank/DDBJ whole genome shotgun (WGS) entry which is preliminary data.</text>
</comment>
<evidence type="ECO:0000256" key="2">
    <source>
        <dbReference type="SAM" id="SignalP"/>
    </source>
</evidence>
<feature type="compositionally biased region" description="Low complexity" evidence="1">
    <location>
        <begin position="140"/>
        <end position="172"/>
    </location>
</feature>
<gene>
    <name evidence="4" type="ORF">ORQ98_04125</name>
</gene>
<dbReference type="InterPro" id="IPR020012">
    <property type="entry name" value="LysM_FimV"/>
</dbReference>
<feature type="compositionally biased region" description="Acidic residues" evidence="1">
    <location>
        <begin position="730"/>
        <end position="752"/>
    </location>
</feature>
<evidence type="ECO:0000313" key="5">
    <source>
        <dbReference type="Proteomes" id="UP001528823"/>
    </source>
</evidence>
<feature type="compositionally biased region" description="Low complexity" evidence="1">
    <location>
        <begin position="789"/>
        <end position="799"/>
    </location>
</feature>
<feature type="region of interest" description="Disordered" evidence="1">
    <location>
        <begin position="486"/>
        <end position="505"/>
    </location>
</feature>
<dbReference type="PROSITE" id="PS51782">
    <property type="entry name" value="LYSM"/>
    <property type="match status" value="1"/>
</dbReference>
<feature type="signal peptide" evidence="2">
    <location>
        <begin position="1"/>
        <end position="22"/>
    </location>
</feature>
<feature type="region of interest" description="Disordered" evidence="1">
    <location>
        <begin position="870"/>
        <end position="906"/>
    </location>
</feature>
<dbReference type="InterPro" id="IPR036779">
    <property type="entry name" value="LysM_dom_sf"/>
</dbReference>
<evidence type="ECO:0000259" key="3">
    <source>
        <dbReference type="PROSITE" id="PS51782"/>
    </source>
</evidence>
<evidence type="ECO:0000256" key="1">
    <source>
        <dbReference type="SAM" id="MobiDB-lite"/>
    </source>
</evidence>
<feature type="compositionally biased region" description="Low complexity" evidence="1">
    <location>
        <begin position="886"/>
        <end position="906"/>
    </location>
</feature>
<name>A0ABT5U4J3_9GAMM</name>
<feature type="region of interest" description="Disordered" evidence="1">
    <location>
        <begin position="784"/>
        <end position="817"/>
    </location>
</feature>
<dbReference type="Proteomes" id="UP001528823">
    <property type="component" value="Unassembled WGS sequence"/>
</dbReference>
<feature type="compositionally biased region" description="Polar residues" evidence="1">
    <location>
        <begin position="286"/>
        <end position="305"/>
    </location>
</feature>
<organism evidence="4 5">
    <name type="scientific">Spartinivicinus poritis</name>
    <dbReference type="NCBI Taxonomy" id="2994640"/>
    <lineage>
        <taxon>Bacteria</taxon>
        <taxon>Pseudomonadati</taxon>
        <taxon>Pseudomonadota</taxon>
        <taxon>Gammaproteobacteria</taxon>
        <taxon>Oceanospirillales</taxon>
        <taxon>Zooshikellaceae</taxon>
        <taxon>Spartinivicinus</taxon>
    </lineage>
</organism>
<dbReference type="NCBIfam" id="TIGR03505">
    <property type="entry name" value="FimV_core"/>
    <property type="match status" value="1"/>
</dbReference>
<reference evidence="4 5" key="1">
    <citation type="submission" date="2022-11" db="EMBL/GenBank/DDBJ databases">
        <title>Spartinivicinus poritis sp. nov., isolated from scleractinian coral Porites lutea.</title>
        <authorList>
            <person name="Zhang G."/>
            <person name="Cai L."/>
            <person name="Wei Q."/>
        </authorList>
    </citation>
    <scope>NUCLEOTIDE SEQUENCE [LARGE SCALE GENOMIC DNA]</scope>
    <source>
        <strain evidence="4 5">A2-2</strain>
    </source>
</reference>
<feature type="region of interest" description="Disordered" evidence="1">
    <location>
        <begin position="140"/>
        <end position="179"/>
    </location>
</feature>
<keyword evidence="2" id="KW-0732">Signal</keyword>
<dbReference type="Pfam" id="PF25800">
    <property type="entry name" value="FimV_N"/>
    <property type="match status" value="1"/>
</dbReference>
<feature type="chain" id="PRO_5046155284" description="LysM domain-containing protein" evidence="2">
    <location>
        <begin position="23"/>
        <end position="965"/>
    </location>
</feature>
<sequence>MVRKLVVAMAATGALSSGVVNALGLGDIALKSALNQPLNAEIELIQIRDLNANEILPNLATREDFNRAGVERIFFLNNMKFETVVRPNGSAYIKVSSNKPVREPYLNFLVEVHWPSGRLLREYTVLLDPPTFTEQAPTAVEAPATAEPVAERPAPVATTTTAEPTTVTTTPTDTGFQGGDTYQVQANDTLYEIAAKVKPSNQVTVQQTMLALQQDNPDAFINNNINLLKKGKVLRLPDEQRVRNVSVSDAVTQIKQQNQAWKQGATDLAAPQIDATPRTDVEPVVTETTQDGKLTIVTSTASQPDETGADTGQPEGASDAQVSELKNELSLAQENLDKSQREIEEQGARLQELEDQIGTLQRLLSLKDEQLAALQTQLSEAQEQAEQATKAVTPEVVVDKQPVQPTTTPETKPEPKPEQGIIDQVLASPVLLGTVGGVIVALVGGLFLWSRRRAQEDEEFYEEFEEEGLGEDQTVVSGVSGGGAEEALEVAEEEPTEPVTPQTADPMGEADIYIAYGRFSEAEQLLRNAINDEPSRSDLRVKLLEVYAEMQDANAFSQELQELHELADQGAIQQAEALKAKFGDALAPAAPRIAAEEVDEFAGLEQELTDDTLTMDDLDESLSLDDLDLEGELNQQSVTAEADELSLDDLETSLDAELESEEFGLDLGSLEEGMEEPAALEEELDLELSLDDEVASEEVAESLDELSLDLESTAEAEAETEDLEKALELDLSDLEEELPTEEEFSLDDELSLDMESTSTELEESLETSLDDLELDLSEDALDLEEPAAIEEPAAEVAKAPEPPVEQSAPPETLTKAENVELSEEEEAFILDSDAMEDNLADLDAATESLAAELAIDDLDMDDDMDVTAEAPVTRPAPVEDHGTATAVAEPKVQAKPAVAKAPAAGQEQDYEFLADADEAATKLDLARAYIDMGDQDGARDILDEVMSEGNDVQKKEAQGLLDSMD</sequence>
<feature type="region of interest" description="Disordered" evidence="1">
    <location>
        <begin position="270"/>
        <end position="325"/>
    </location>
</feature>
<dbReference type="InterPro" id="IPR018392">
    <property type="entry name" value="LysM"/>
</dbReference>
<dbReference type="EMBL" id="JAPMOU010000003">
    <property type="protein sequence ID" value="MDE1461145.1"/>
    <property type="molecule type" value="Genomic_DNA"/>
</dbReference>
<keyword evidence="5" id="KW-1185">Reference proteome</keyword>
<protein>
    <recommendedName>
        <fullName evidence="3">LysM domain-containing protein</fullName>
    </recommendedName>
</protein>
<dbReference type="InterPro" id="IPR020011">
    <property type="entry name" value="FimV_C"/>
</dbReference>
<dbReference type="CDD" id="cd00118">
    <property type="entry name" value="LysM"/>
    <property type="match status" value="1"/>
</dbReference>
<dbReference type="NCBIfam" id="TIGR03504">
    <property type="entry name" value="FimV_Cterm"/>
    <property type="match status" value="1"/>
</dbReference>
<evidence type="ECO:0000313" key="4">
    <source>
        <dbReference type="EMBL" id="MDE1461145.1"/>
    </source>
</evidence>
<dbReference type="Gene3D" id="1.20.58.2200">
    <property type="match status" value="1"/>
</dbReference>
<feature type="domain" description="LysM" evidence="3">
    <location>
        <begin position="180"/>
        <end position="236"/>
    </location>
</feature>
<accession>A0ABT5U4J3</accession>
<proteinExistence type="predicted"/>
<feature type="compositionally biased region" description="Acidic residues" evidence="1">
    <location>
        <begin position="486"/>
        <end position="496"/>
    </location>
</feature>
<dbReference type="InterPro" id="IPR057840">
    <property type="entry name" value="FimV_N"/>
</dbReference>
<dbReference type="Gene3D" id="3.10.350.10">
    <property type="entry name" value="LysM domain"/>
    <property type="match status" value="1"/>
</dbReference>
<dbReference type="SMART" id="SM00257">
    <property type="entry name" value="LysM"/>
    <property type="match status" value="1"/>
</dbReference>